<dbReference type="EMBL" id="LS483476">
    <property type="protein sequence ID" value="SQI53671.1"/>
    <property type="molecule type" value="Genomic_DNA"/>
</dbReference>
<reference evidence="1 2" key="1">
    <citation type="submission" date="2018-06" db="EMBL/GenBank/DDBJ databases">
        <authorList>
            <consortium name="Pathogen Informatics"/>
            <person name="Doyle S."/>
        </authorList>
    </citation>
    <scope>NUCLEOTIDE SEQUENCE [LARGE SCALE GENOMIC DNA]</scope>
    <source>
        <strain evidence="1 2">NCTC4824</strain>
    </source>
</reference>
<accession>A0A2X4VS56</accession>
<name>A0A2X4VS56_LEDLE</name>
<evidence type="ECO:0000313" key="2">
    <source>
        <dbReference type="Proteomes" id="UP000249134"/>
    </source>
</evidence>
<sequence>MTIIRQESLFHLQELYNLEPTQRFEALFSAIDIDPIFAVVTIMRIMLETRKKYCCILT</sequence>
<keyword evidence="2" id="KW-1185">Reference proteome</keyword>
<evidence type="ECO:0000313" key="1">
    <source>
        <dbReference type="EMBL" id="SQI53671.1"/>
    </source>
</evidence>
<dbReference type="KEGG" id="blen:NCTC4824_01024"/>
<gene>
    <name evidence="1" type="ORF">NCTC4824_01024</name>
</gene>
<protein>
    <submittedName>
        <fullName evidence="1">Transposase</fullName>
    </submittedName>
</protein>
<dbReference type="AlphaFoldDB" id="A0A2X4VS56"/>
<organism evidence="1 2">
    <name type="scientific">Lederbergia lenta</name>
    <name type="common">Bacillus lentus</name>
    <dbReference type="NCBI Taxonomy" id="1467"/>
    <lineage>
        <taxon>Bacteria</taxon>
        <taxon>Bacillati</taxon>
        <taxon>Bacillota</taxon>
        <taxon>Bacilli</taxon>
        <taxon>Bacillales</taxon>
        <taxon>Bacillaceae</taxon>
        <taxon>Lederbergia</taxon>
    </lineage>
</organism>
<proteinExistence type="predicted"/>
<dbReference type="Proteomes" id="UP000249134">
    <property type="component" value="Chromosome 1"/>
</dbReference>